<protein>
    <recommendedName>
        <fullName evidence="4">Ribbon-helix-helix protein CopG domain-containing protein</fullName>
    </recommendedName>
</protein>
<feature type="region of interest" description="Disordered" evidence="1">
    <location>
        <begin position="17"/>
        <end position="62"/>
    </location>
</feature>
<comment type="caution">
    <text evidence="2">The sequence shown here is derived from an EMBL/GenBank/DDBJ whole genome shotgun (WGS) entry which is preliminary data.</text>
</comment>
<evidence type="ECO:0000313" key="2">
    <source>
        <dbReference type="EMBL" id="MEE2525786.1"/>
    </source>
</evidence>
<accession>A0ABU7LPE9</accession>
<name>A0ABU7LPE9_9PROT</name>
<reference evidence="2 3" key="1">
    <citation type="submission" date="2024-01" db="EMBL/GenBank/DDBJ databases">
        <title>Hyphobacterium bacterium isolated from marine sediment.</title>
        <authorList>
            <person name="Zhao S."/>
        </authorList>
    </citation>
    <scope>NUCLEOTIDE SEQUENCE [LARGE SCALE GENOMIC DNA]</scope>
    <source>
        <strain evidence="3">HN65</strain>
    </source>
</reference>
<evidence type="ECO:0008006" key="4">
    <source>
        <dbReference type="Google" id="ProtNLM"/>
    </source>
</evidence>
<sequence>MTSPSYAPLHSGLLVRKGAAAPSPAGTRTPHDVPFDPFSIARRDASDADTAPPPQPHPGPCDAHHVAAEIDDDDGFSLTDRQDRRLRLAAAKLDTTRGQLLSEAVDNLLTHLGETELSACSCYRALGADG</sequence>
<evidence type="ECO:0000313" key="3">
    <source>
        <dbReference type="Proteomes" id="UP001354971"/>
    </source>
</evidence>
<evidence type="ECO:0000256" key="1">
    <source>
        <dbReference type="SAM" id="MobiDB-lite"/>
    </source>
</evidence>
<dbReference type="RefSeq" id="WP_330198450.1">
    <property type="nucleotide sequence ID" value="NZ_JAZDRP010000003.1"/>
</dbReference>
<proteinExistence type="predicted"/>
<dbReference type="Proteomes" id="UP001354971">
    <property type="component" value="Unassembled WGS sequence"/>
</dbReference>
<organism evidence="2 3">
    <name type="scientific">Hyphobacterium lacteum</name>
    <dbReference type="NCBI Taxonomy" id="3116575"/>
    <lineage>
        <taxon>Bacteria</taxon>
        <taxon>Pseudomonadati</taxon>
        <taxon>Pseudomonadota</taxon>
        <taxon>Alphaproteobacteria</taxon>
        <taxon>Maricaulales</taxon>
        <taxon>Maricaulaceae</taxon>
        <taxon>Hyphobacterium</taxon>
    </lineage>
</organism>
<keyword evidence="3" id="KW-1185">Reference proteome</keyword>
<gene>
    <name evidence="2" type="ORF">V0U79_05360</name>
</gene>
<dbReference type="EMBL" id="JAZDRP010000003">
    <property type="protein sequence ID" value="MEE2525786.1"/>
    <property type="molecule type" value="Genomic_DNA"/>
</dbReference>